<keyword evidence="9" id="KW-0862">Zinc</keyword>
<dbReference type="PROSITE" id="PS50103">
    <property type="entry name" value="ZF_C3H1"/>
    <property type="match status" value="1"/>
</dbReference>
<dbReference type="PROSITE" id="PS00640">
    <property type="entry name" value="THIOL_PROTEASE_ASN"/>
    <property type="match status" value="1"/>
</dbReference>
<dbReference type="GO" id="GO:0008234">
    <property type="term" value="F:cysteine-type peptidase activity"/>
    <property type="evidence" value="ECO:0007669"/>
    <property type="project" value="InterPro"/>
</dbReference>
<keyword evidence="5" id="KW-0347">Helicase</keyword>
<keyword evidence="6" id="KW-0067">ATP-binding</keyword>
<name>A0A7R9M8M6_9ACAR</name>
<keyword evidence="9" id="KW-0863">Zinc-finger</keyword>
<dbReference type="GO" id="GO:0006508">
    <property type="term" value="P:proteolysis"/>
    <property type="evidence" value="ECO:0007669"/>
    <property type="project" value="InterPro"/>
</dbReference>
<dbReference type="InterPro" id="IPR000668">
    <property type="entry name" value="Peptidase_C1A_C"/>
</dbReference>
<dbReference type="Pfam" id="PF00112">
    <property type="entry name" value="Peptidase_C1"/>
    <property type="match status" value="1"/>
</dbReference>
<evidence type="ECO:0000256" key="5">
    <source>
        <dbReference type="ARBA" id="ARBA00022806"/>
    </source>
</evidence>
<feature type="zinc finger region" description="C3H1-type" evidence="9">
    <location>
        <begin position="57"/>
        <end position="86"/>
    </location>
</feature>
<keyword evidence="2" id="KW-0677">Repeat</keyword>
<dbReference type="PROSITE" id="PS00639">
    <property type="entry name" value="THIOL_PROTEASE_HIS"/>
    <property type="match status" value="1"/>
</dbReference>
<evidence type="ECO:0000256" key="7">
    <source>
        <dbReference type="ARBA" id="ARBA00023157"/>
    </source>
</evidence>
<dbReference type="EC" id="3.6.4.13" evidence="1"/>
<dbReference type="SUPFAM" id="SSF63748">
    <property type="entry name" value="Tudor/PWWP/MBT"/>
    <property type="match status" value="1"/>
</dbReference>
<dbReference type="InterPro" id="IPR038765">
    <property type="entry name" value="Papain-like_cys_pep_sf"/>
</dbReference>
<dbReference type="GO" id="GO:0008270">
    <property type="term" value="F:zinc ion binding"/>
    <property type="evidence" value="ECO:0007669"/>
    <property type="project" value="UniProtKB-KW"/>
</dbReference>
<dbReference type="SMART" id="SM00645">
    <property type="entry name" value="Pept_C1"/>
    <property type="match status" value="1"/>
</dbReference>
<dbReference type="PANTHER" id="PTHR22655">
    <property type="entry name" value="ATP-DEPENDENT RNA HELICASE TDRD12-RELATED"/>
    <property type="match status" value="1"/>
</dbReference>
<evidence type="ECO:0000256" key="6">
    <source>
        <dbReference type="ARBA" id="ARBA00022840"/>
    </source>
</evidence>
<dbReference type="SUPFAM" id="SSF54001">
    <property type="entry name" value="Cysteine proteinases"/>
    <property type="match status" value="1"/>
</dbReference>
<dbReference type="Gene3D" id="3.90.70.10">
    <property type="entry name" value="Cysteine proteinases"/>
    <property type="match status" value="1"/>
</dbReference>
<dbReference type="InterPro" id="IPR000571">
    <property type="entry name" value="Znf_CCCH"/>
</dbReference>
<evidence type="ECO:0000313" key="11">
    <source>
        <dbReference type="EMBL" id="CAD7655592.1"/>
    </source>
</evidence>
<dbReference type="EMBL" id="OC924560">
    <property type="protein sequence ID" value="CAD7655592.1"/>
    <property type="molecule type" value="Genomic_DNA"/>
</dbReference>
<comment type="catalytic activity">
    <reaction evidence="8">
        <text>ATP + H2O = ADP + phosphate + H(+)</text>
        <dbReference type="Rhea" id="RHEA:13065"/>
        <dbReference type="ChEBI" id="CHEBI:15377"/>
        <dbReference type="ChEBI" id="CHEBI:15378"/>
        <dbReference type="ChEBI" id="CHEBI:30616"/>
        <dbReference type="ChEBI" id="CHEBI:43474"/>
        <dbReference type="ChEBI" id="CHEBI:456216"/>
        <dbReference type="EC" id="3.6.4.13"/>
    </reaction>
</comment>
<dbReference type="Proteomes" id="UP000728032">
    <property type="component" value="Unassembled WGS sequence"/>
</dbReference>
<dbReference type="GO" id="GO:0042078">
    <property type="term" value="P:germ-line stem cell division"/>
    <property type="evidence" value="ECO:0007669"/>
    <property type="project" value="TreeGrafter"/>
</dbReference>
<feature type="non-terminal residue" evidence="11">
    <location>
        <position position="1"/>
    </location>
</feature>
<dbReference type="GO" id="GO:0003724">
    <property type="term" value="F:RNA helicase activity"/>
    <property type="evidence" value="ECO:0007669"/>
    <property type="project" value="UniProtKB-EC"/>
</dbReference>
<keyword evidence="12" id="KW-1185">Reference proteome</keyword>
<evidence type="ECO:0000256" key="8">
    <source>
        <dbReference type="ARBA" id="ARBA00047984"/>
    </source>
</evidence>
<reference evidence="11" key="1">
    <citation type="submission" date="2020-11" db="EMBL/GenBank/DDBJ databases">
        <authorList>
            <person name="Tran Van P."/>
        </authorList>
    </citation>
    <scope>NUCLEOTIDE SEQUENCE</scope>
</reference>
<proteinExistence type="predicted"/>
<evidence type="ECO:0000256" key="3">
    <source>
        <dbReference type="ARBA" id="ARBA00022741"/>
    </source>
</evidence>
<dbReference type="PANTHER" id="PTHR22655:SF2">
    <property type="entry name" value="ATP-DEPENDENT RNA HELICASE TDRD12-RELATED"/>
    <property type="match status" value="1"/>
</dbReference>
<gene>
    <name evidence="11" type="ORF">ONB1V03_LOCUS12235</name>
</gene>
<organism evidence="11">
    <name type="scientific">Oppiella nova</name>
    <dbReference type="NCBI Taxonomy" id="334625"/>
    <lineage>
        <taxon>Eukaryota</taxon>
        <taxon>Metazoa</taxon>
        <taxon>Ecdysozoa</taxon>
        <taxon>Arthropoda</taxon>
        <taxon>Chelicerata</taxon>
        <taxon>Arachnida</taxon>
        <taxon>Acari</taxon>
        <taxon>Acariformes</taxon>
        <taxon>Sarcoptiformes</taxon>
        <taxon>Oribatida</taxon>
        <taxon>Brachypylina</taxon>
        <taxon>Oppioidea</taxon>
        <taxon>Oppiidae</taxon>
        <taxon>Oppiella</taxon>
    </lineage>
</organism>
<accession>A0A7R9M8M6</accession>
<evidence type="ECO:0000259" key="10">
    <source>
        <dbReference type="PROSITE" id="PS50103"/>
    </source>
</evidence>
<protein>
    <recommendedName>
        <fullName evidence="1">RNA helicase</fullName>
        <ecNumber evidence="1">3.6.4.13</ecNumber>
    </recommendedName>
</protein>
<evidence type="ECO:0000256" key="9">
    <source>
        <dbReference type="PROSITE-ProRule" id="PRU00723"/>
    </source>
</evidence>
<keyword evidence="9" id="KW-0479">Metal-binding</keyword>
<dbReference type="OrthoDB" id="6506958at2759"/>
<dbReference type="EMBL" id="CAJPVJ010009735">
    <property type="protein sequence ID" value="CAG2172779.1"/>
    <property type="molecule type" value="Genomic_DNA"/>
</dbReference>
<keyword evidence="3" id="KW-0547">Nucleotide-binding</keyword>
<dbReference type="InterPro" id="IPR025660">
    <property type="entry name" value="Pept_his_AS"/>
</dbReference>
<evidence type="ECO:0000256" key="2">
    <source>
        <dbReference type="ARBA" id="ARBA00022737"/>
    </source>
</evidence>
<evidence type="ECO:0000313" key="12">
    <source>
        <dbReference type="Proteomes" id="UP000728032"/>
    </source>
</evidence>
<dbReference type="InterPro" id="IPR025661">
    <property type="entry name" value="Pept_asp_AS"/>
</dbReference>
<dbReference type="AlphaFoldDB" id="A0A7R9M8M6"/>
<evidence type="ECO:0000256" key="4">
    <source>
        <dbReference type="ARBA" id="ARBA00022801"/>
    </source>
</evidence>
<evidence type="ECO:0000256" key="1">
    <source>
        <dbReference type="ARBA" id="ARBA00012552"/>
    </source>
</evidence>
<dbReference type="GO" id="GO:0005524">
    <property type="term" value="F:ATP binding"/>
    <property type="evidence" value="ECO:0007669"/>
    <property type="project" value="UniProtKB-KW"/>
</dbReference>
<keyword evidence="4" id="KW-0378">Hydrolase</keyword>
<sequence length="363" mass="41640">WLKKYETPIGATNARRLSQYILIGDDDSGHEPQLIRYLKRLKIRVPLQLTHVYDSQQRLRPLCGYYSSYGKCPFESLDCPKRHAFGRHDRPDPRLPTSGQIKITVTYVLGANDFYFRCREFRGASQTSGKWQPMSDNYDAIREELIAFKDTPYNTVRDPTGDRLYGIAVRGQVFRVRLTKIIGSEETNFYEDCEQSSGAPVGQKVELFTVDFGHKLRSNSRQLFELPDHLRDVPALALRGHLFGIKPIANEIEWDFRSTQAFYELVDNYRISEVTAWVVKQADFQVYGDFPNYKSGVYKKHSTQLLGGHAIKILGWGVENDTPYWLAANSWNEDWGDKGYFKIARGSDECGIESDIVAGLPKL</sequence>
<feature type="domain" description="C3H1-type" evidence="10">
    <location>
        <begin position="57"/>
        <end position="86"/>
    </location>
</feature>
<keyword evidence="7" id="KW-1015">Disulfide bond</keyword>